<evidence type="ECO:0000256" key="9">
    <source>
        <dbReference type="ARBA" id="ARBA00049264"/>
    </source>
</evidence>
<feature type="domain" description="Nudix hydrolase" evidence="10">
    <location>
        <begin position="208"/>
        <end position="340"/>
    </location>
</feature>
<organism evidence="11 12">
    <name type="scientific">Podarcis lilfordi</name>
    <name type="common">Lilford's wall lizard</name>
    <dbReference type="NCBI Taxonomy" id="74358"/>
    <lineage>
        <taxon>Eukaryota</taxon>
        <taxon>Metazoa</taxon>
        <taxon>Chordata</taxon>
        <taxon>Craniata</taxon>
        <taxon>Vertebrata</taxon>
        <taxon>Euteleostomi</taxon>
        <taxon>Lepidosauria</taxon>
        <taxon>Squamata</taxon>
        <taxon>Bifurcata</taxon>
        <taxon>Unidentata</taxon>
        <taxon>Episquamata</taxon>
        <taxon>Laterata</taxon>
        <taxon>Lacertibaenia</taxon>
        <taxon>Lacertidae</taxon>
        <taxon>Podarcis</taxon>
    </lineage>
</organism>
<protein>
    <recommendedName>
        <fullName evidence="2">NAD(+) diphosphatase</fullName>
        <ecNumber evidence="2">3.6.1.22</ecNumber>
    </recommendedName>
</protein>
<evidence type="ECO:0000256" key="7">
    <source>
        <dbReference type="ARBA" id="ARBA00047501"/>
    </source>
</evidence>
<dbReference type="InterPro" id="IPR049734">
    <property type="entry name" value="NudC-like_C"/>
</dbReference>
<evidence type="ECO:0000256" key="5">
    <source>
        <dbReference type="ARBA" id="ARBA00022842"/>
    </source>
</evidence>
<evidence type="ECO:0000259" key="10">
    <source>
        <dbReference type="PROSITE" id="PS51462"/>
    </source>
</evidence>
<dbReference type="CDD" id="cd03429">
    <property type="entry name" value="NUDIX_NADH_pyrophosphatase_Nudt13"/>
    <property type="match status" value="1"/>
</dbReference>
<dbReference type="InterPro" id="IPR015797">
    <property type="entry name" value="NUDIX_hydrolase-like_dom_sf"/>
</dbReference>
<name>A0AA35KCE7_9SAUR</name>
<dbReference type="Gene3D" id="3.90.79.10">
    <property type="entry name" value="Nucleoside Triphosphate Pyrophosphohydrolase"/>
    <property type="match status" value="1"/>
</dbReference>
<dbReference type="Pfam" id="PF09297">
    <property type="entry name" value="Zn_ribbon_NUD"/>
    <property type="match status" value="1"/>
</dbReference>
<comment type="catalytic activity">
    <reaction evidence="8">
        <text>NAD(+) + H2O = beta-nicotinamide D-ribonucleotide + AMP + 2 H(+)</text>
        <dbReference type="Rhea" id="RHEA:11800"/>
        <dbReference type="ChEBI" id="CHEBI:14649"/>
        <dbReference type="ChEBI" id="CHEBI:15377"/>
        <dbReference type="ChEBI" id="CHEBI:15378"/>
        <dbReference type="ChEBI" id="CHEBI:57540"/>
        <dbReference type="ChEBI" id="CHEBI:456215"/>
        <dbReference type="EC" id="3.6.1.22"/>
    </reaction>
    <physiologicalReaction direction="left-to-right" evidence="8">
        <dbReference type="Rhea" id="RHEA:11801"/>
    </physiologicalReaction>
</comment>
<evidence type="ECO:0000256" key="8">
    <source>
        <dbReference type="ARBA" id="ARBA00049196"/>
    </source>
</evidence>
<gene>
    <name evidence="11" type="ORF">PODLI_1B020635</name>
</gene>
<evidence type="ECO:0000256" key="6">
    <source>
        <dbReference type="ARBA" id="ARBA00023027"/>
    </source>
</evidence>
<dbReference type="SUPFAM" id="SSF55811">
    <property type="entry name" value="Nudix"/>
    <property type="match status" value="1"/>
</dbReference>
<keyword evidence="12" id="KW-1185">Reference proteome</keyword>
<keyword evidence="4" id="KW-0378">Hydrolase</keyword>
<evidence type="ECO:0000256" key="2">
    <source>
        <dbReference type="ARBA" id="ARBA00012381"/>
    </source>
</evidence>
<evidence type="ECO:0000313" key="11">
    <source>
        <dbReference type="EMBL" id="CAI5774628.1"/>
    </source>
</evidence>
<dbReference type="EMBL" id="OX395130">
    <property type="protein sequence ID" value="CAI5774628.1"/>
    <property type="molecule type" value="Genomic_DNA"/>
</dbReference>
<dbReference type="Pfam" id="PF00293">
    <property type="entry name" value="NUDIX"/>
    <property type="match status" value="1"/>
</dbReference>
<comment type="catalytic activity">
    <reaction evidence="9">
        <text>NADH + H2O = reduced beta-nicotinamide D-ribonucleotide + AMP + 2 H(+)</text>
        <dbReference type="Rhea" id="RHEA:48868"/>
        <dbReference type="ChEBI" id="CHEBI:15377"/>
        <dbReference type="ChEBI" id="CHEBI:15378"/>
        <dbReference type="ChEBI" id="CHEBI:57945"/>
        <dbReference type="ChEBI" id="CHEBI:90832"/>
        <dbReference type="ChEBI" id="CHEBI:456215"/>
        <dbReference type="EC" id="3.6.1.22"/>
    </reaction>
    <physiologicalReaction direction="left-to-right" evidence="9">
        <dbReference type="Rhea" id="RHEA:48869"/>
    </physiologicalReaction>
</comment>
<dbReference type="AlphaFoldDB" id="A0AA35KCE7"/>
<dbReference type="Gene3D" id="3.90.79.20">
    <property type="match status" value="1"/>
</dbReference>
<evidence type="ECO:0000313" key="12">
    <source>
        <dbReference type="Proteomes" id="UP001178461"/>
    </source>
</evidence>
<keyword evidence="6" id="KW-0520">NAD</keyword>
<sequence length="386" mass="43491">MLPADGNCRVLLYNTMAHKMVITLVYRVGYRRASSLYSRLHSTYVKRMRYMCELKDNDDACRKASNLGTFFLFHNYSPLLQEKGNMLLAPKLNAAEIKRILEKFRQSEEKIEDSMLVGCSNECRPYFALDLGSLERSALEAELNGSFGEMRKAFFQLEEEDASLISTAQALLRWHDNNQYCGKTGQLTVKNLAGSKRVCQSSEIIYYPQMSPVVITLVSDGSRCLLVRQASFPKGMYSALSGFCDIGETLEETLRREVAEEVGLEVESVSYSASQHWPFPSSTLMIGCHALVNPQRSKININKELEAAEWFSHGEVVKALGRNPKPSRDKDDNLSFWTLIQSFTAPDGEDESQFKGIYLGLETEVRSDSDATGLQPTVDSLRKIGY</sequence>
<dbReference type="InterPro" id="IPR015375">
    <property type="entry name" value="NADH_PPase-like_N"/>
</dbReference>
<dbReference type="NCBIfam" id="NF001299">
    <property type="entry name" value="PRK00241.1"/>
    <property type="match status" value="1"/>
</dbReference>
<accession>A0AA35KCE7</accession>
<dbReference type="GO" id="GO:0046872">
    <property type="term" value="F:metal ion binding"/>
    <property type="evidence" value="ECO:0007669"/>
    <property type="project" value="UniProtKB-KW"/>
</dbReference>
<dbReference type="GO" id="GO:0016787">
    <property type="term" value="F:hydrolase activity"/>
    <property type="evidence" value="ECO:0007669"/>
    <property type="project" value="UniProtKB-KW"/>
</dbReference>
<evidence type="ECO:0000256" key="3">
    <source>
        <dbReference type="ARBA" id="ARBA00022723"/>
    </source>
</evidence>
<evidence type="ECO:0000256" key="1">
    <source>
        <dbReference type="ARBA" id="ARBA00001946"/>
    </source>
</evidence>
<dbReference type="InterPro" id="IPR020084">
    <property type="entry name" value="NUDIX_hydrolase_CS"/>
</dbReference>
<dbReference type="Pfam" id="PF09296">
    <property type="entry name" value="NUDIX-like"/>
    <property type="match status" value="1"/>
</dbReference>
<keyword evidence="3" id="KW-0479">Metal-binding</keyword>
<comment type="cofactor">
    <cofactor evidence="1">
        <name>Mg(2+)</name>
        <dbReference type="ChEBI" id="CHEBI:18420"/>
    </cofactor>
</comment>
<proteinExistence type="predicted"/>
<dbReference type="Proteomes" id="UP001178461">
    <property type="component" value="Chromosome 5"/>
</dbReference>
<dbReference type="PANTHER" id="PTHR11383:SF3">
    <property type="entry name" value="NAD(P)H PYROPHOSPHATASE NUDT13, MITOCHONDRIAL"/>
    <property type="match status" value="1"/>
</dbReference>
<dbReference type="InterPro" id="IPR015376">
    <property type="entry name" value="Znr_NADH_PPase"/>
</dbReference>
<keyword evidence="5" id="KW-0460">Magnesium</keyword>
<reference evidence="11" key="1">
    <citation type="submission" date="2022-12" db="EMBL/GenBank/DDBJ databases">
        <authorList>
            <person name="Alioto T."/>
            <person name="Alioto T."/>
            <person name="Gomez Garrido J."/>
        </authorList>
    </citation>
    <scope>NUCLEOTIDE SEQUENCE</scope>
</reference>
<dbReference type="PROSITE" id="PS51462">
    <property type="entry name" value="NUDIX"/>
    <property type="match status" value="1"/>
</dbReference>
<dbReference type="PANTHER" id="PTHR11383">
    <property type="entry name" value="NUCLEOSIDE DIPHOSPHATE-LINKED MOIETY X MOTIF 13"/>
    <property type="match status" value="1"/>
</dbReference>
<evidence type="ECO:0000256" key="4">
    <source>
        <dbReference type="ARBA" id="ARBA00022801"/>
    </source>
</evidence>
<dbReference type="EC" id="3.6.1.22" evidence="2"/>
<dbReference type="InterPro" id="IPR000086">
    <property type="entry name" value="NUDIX_hydrolase_dom"/>
</dbReference>
<dbReference type="PROSITE" id="PS00893">
    <property type="entry name" value="NUDIX_BOX"/>
    <property type="match status" value="1"/>
</dbReference>
<comment type="catalytic activity">
    <reaction evidence="7">
        <text>NADPH + H2O = reduced beta-nicotinamide D-ribonucleotide + adenosine 2',5'-bisphosphate + 2 H(+)</text>
        <dbReference type="Rhea" id="RHEA:60820"/>
        <dbReference type="ChEBI" id="CHEBI:15377"/>
        <dbReference type="ChEBI" id="CHEBI:15378"/>
        <dbReference type="ChEBI" id="CHEBI:57783"/>
        <dbReference type="ChEBI" id="CHEBI:90832"/>
        <dbReference type="ChEBI" id="CHEBI:194156"/>
    </reaction>
    <physiologicalReaction direction="left-to-right" evidence="7">
        <dbReference type="Rhea" id="RHEA:60821"/>
    </physiologicalReaction>
</comment>